<reference evidence="2 3" key="1">
    <citation type="submission" date="2019-05" db="EMBL/GenBank/DDBJ databases">
        <title>Mikania micrantha, genome provides insights into the molecular mechanism of rapid growth.</title>
        <authorList>
            <person name="Liu B."/>
        </authorList>
    </citation>
    <scope>NUCLEOTIDE SEQUENCE [LARGE SCALE GENOMIC DNA]</scope>
    <source>
        <strain evidence="2">NLD-2019</strain>
        <tissue evidence="2">Leaf</tissue>
    </source>
</reference>
<accession>A0A5N6M732</accession>
<evidence type="ECO:0000313" key="3">
    <source>
        <dbReference type="Proteomes" id="UP000326396"/>
    </source>
</evidence>
<dbReference type="Proteomes" id="UP000326396">
    <property type="component" value="Linkage Group LG6"/>
</dbReference>
<proteinExistence type="predicted"/>
<gene>
    <name evidence="2" type="ORF">E3N88_31756</name>
</gene>
<dbReference type="AlphaFoldDB" id="A0A5N6M732"/>
<name>A0A5N6M732_9ASTR</name>
<sequence length="113" mass="12951">MCVFSDHKGNRNSSPGSAAQRKNEPTADDVDNDADDWAFHNHMIYRYLDYLPFFHCFVADDYLDDHEDDDAFPRKSLDIESLDLIFEAFSNAADDNYGPLVRLTSPPSPTRIF</sequence>
<evidence type="ECO:0000256" key="1">
    <source>
        <dbReference type="SAM" id="MobiDB-lite"/>
    </source>
</evidence>
<comment type="caution">
    <text evidence="2">The sequence shown here is derived from an EMBL/GenBank/DDBJ whole genome shotgun (WGS) entry which is preliminary data.</text>
</comment>
<evidence type="ECO:0000313" key="2">
    <source>
        <dbReference type="EMBL" id="KAD3336237.1"/>
    </source>
</evidence>
<protein>
    <submittedName>
        <fullName evidence="2">Uncharacterized protein</fullName>
    </submittedName>
</protein>
<dbReference type="EMBL" id="SZYD01000016">
    <property type="protein sequence ID" value="KAD3336237.1"/>
    <property type="molecule type" value="Genomic_DNA"/>
</dbReference>
<feature type="region of interest" description="Disordered" evidence="1">
    <location>
        <begin position="1"/>
        <end position="31"/>
    </location>
</feature>
<organism evidence="2 3">
    <name type="scientific">Mikania micrantha</name>
    <name type="common">bitter vine</name>
    <dbReference type="NCBI Taxonomy" id="192012"/>
    <lineage>
        <taxon>Eukaryota</taxon>
        <taxon>Viridiplantae</taxon>
        <taxon>Streptophyta</taxon>
        <taxon>Embryophyta</taxon>
        <taxon>Tracheophyta</taxon>
        <taxon>Spermatophyta</taxon>
        <taxon>Magnoliopsida</taxon>
        <taxon>eudicotyledons</taxon>
        <taxon>Gunneridae</taxon>
        <taxon>Pentapetalae</taxon>
        <taxon>asterids</taxon>
        <taxon>campanulids</taxon>
        <taxon>Asterales</taxon>
        <taxon>Asteraceae</taxon>
        <taxon>Asteroideae</taxon>
        <taxon>Heliantheae alliance</taxon>
        <taxon>Eupatorieae</taxon>
        <taxon>Mikania</taxon>
    </lineage>
</organism>
<keyword evidence="3" id="KW-1185">Reference proteome</keyword>